<name>A0A6J5RLI4_9CAUD</name>
<dbReference type="EMBL" id="LR797257">
    <property type="protein sequence ID" value="CAB4198350.1"/>
    <property type="molecule type" value="Genomic_DNA"/>
</dbReference>
<feature type="non-terminal residue" evidence="1">
    <location>
        <position position="142"/>
    </location>
</feature>
<sequence length="142" mass="15288">MSQFYEYNWPAPSLNGIASFQASFANTPLILNGPYVNQFTNQINFLDFGIVPRITLSSLQNQSAINFVINGYQNGAFISETLIGPNANTVTSINCFDSIQSIVASGATAGVSRIQAGVSAVGYFPVILLNTQKSNTSFINYS</sequence>
<organism evidence="1">
    <name type="scientific">uncultured Caudovirales phage</name>
    <dbReference type="NCBI Taxonomy" id="2100421"/>
    <lineage>
        <taxon>Viruses</taxon>
        <taxon>Duplodnaviria</taxon>
        <taxon>Heunggongvirae</taxon>
        <taxon>Uroviricota</taxon>
        <taxon>Caudoviricetes</taxon>
        <taxon>Peduoviridae</taxon>
        <taxon>Maltschvirus</taxon>
        <taxon>Maltschvirus maltsch</taxon>
    </lineage>
</organism>
<protein>
    <submittedName>
        <fullName evidence="1">Uncharacterized protein</fullName>
    </submittedName>
</protein>
<accession>A0A6J5RLI4</accession>
<reference evidence="1" key="1">
    <citation type="submission" date="2020-05" db="EMBL/GenBank/DDBJ databases">
        <authorList>
            <person name="Chiriac C."/>
            <person name="Salcher M."/>
            <person name="Ghai R."/>
            <person name="Kavagutti S V."/>
        </authorList>
    </citation>
    <scope>NUCLEOTIDE SEQUENCE</scope>
</reference>
<gene>
    <name evidence="1" type="ORF">UFOVP1311_75</name>
</gene>
<proteinExistence type="predicted"/>
<evidence type="ECO:0000313" key="1">
    <source>
        <dbReference type="EMBL" id="CAB4198350.1"/>
    </source>
</evidence>